<dbReference type="Gene3D" id="2.40.70.10">
    <property type="entry name" value="Acid Proteases"/>
    <property type="match status" value="1"/>
</dbReference>
<dbReference type="EMBL" id="BBYQ01000049">
    <property type="protein sequence ID" value="GAP29103.1"/>
    <property type="molecule type" value="Genomic_DNA"/>
</dbReference>
<gene>
    <name evidence="1" type="ORF">NS506_05881</name>
    <name evidence="2" type="ORF">NSK11_contig00049-0021</name>
</gene>
<dbReference type="EMBL" id="CP017839">
    <property type="protein sequence ID" value="APA99917.1"/>
    <property type="molecule type" value="Genomic_DNA"/>
</dbReference>
<reference evidence="2 3" key="2">
    <citation type="journal article" date="2016" name="Genome Announc.">
        <title>Draft Genome Sequence of Erythromycin- and Oxytetracycline-Sensitive Nocardia seriolae Strain U-1 (NBRC 110359).</title>
        <authorList>
            <person name="Imajoh M."/>
            <person name="Sukeda M."/>
            <person name="Shimizu M."/>
            <person name="Yamane J."/>
            <person name="Ohnishi K."/>
            <person name="Oshima S."/>
        </authorList>
    </citation>
    <scope>NUCLEOTIDE SEQUENCE [LARGE SCALE GENOMIC DNA]</scope>
    <source>
        <strain evidence="2 3">U-1</strain>
    </source>
</reference>
<dbReference type="SUPFAM" id="SSF50630">
    <property type="entry name" value="Acid proteases"/>
    <property type="match status" value="1"/>
</dbReference>
<dbReference type="Proteomes" id="UP000037179">
    <property type="component" value="Unassembled WGS sequence"/>
</dbReference>
<accession>A0ABC9YV18</accession>
<reference evidence="1 4" key="3">
    <citation type="submission" date="2016-10" db="EMBL/GenBank/DDBJ databases">
        <title>Genome sequence of Nocardia seriolae strain EM150506, isolated from Anguila japonica.</title>
        <authorList>
            <person name="Han H.-J."/>
        </authorList>
    </citation>
    <scope>NUCLEOTIDE SEQUENCE [LARGE SCALE GENOMIC DNA]</scope>
    <source>
        <strain evidence="1 4">EM150506</strain>
    </source>
</reference>
<organism evidence="2 3">
    <name type="scientific">Nocardia seriolae</name>
    <dbReference type="NCBI Taxonomy" id="37332"/>
    <lineage>
        <taxon>Bacteria</taxon>
        <taxon>Bacillati</taxon>
        <taxon>Actinomycetota</taxon>
        <taxon>Actinomycetes</taxon>
        <taxon>Mycobacteriales</taxon>
        <taxon>Nocardiaceae</taxon>
        <taxon>Nocardia</taxon>
    </lineage>
</organism>
<proteinExistence type="predicted"/>
<evidence type="ECO:0008006" key="5">
    <source>
        <dbReference type="Google" id="ProtNLM"/>
    </source>
</evidence>
<dbReference type="KEGG" id="nsr:NS506_05881"/>
<evidence type="ECO:0000313" key="3">
    <source>
        <dbReference type="Proteomes" id="UP000037179"/>
    </source>
</evidence>
<evidence type="ECO:0000313" key="4">
    <source>
        <dbReference type="Proteomes" id="UP000180166"/>
    </source>
</evidence>
<dbReference type="Proteomes" id="UP000180166">
    <property type="component" value="Chromosome"/>
</dbReference>
<name>A0ABC9YV18_9NOCA</name>
<dbReference type="AlphaFoldDB" id="A0ABC9YV18"/>
<keyword evidence="3" id="KW-1185">Reference proteome</keyword>
<evidence type="ECO:0000313" key="2">
    <source>
        <dbReference type="EMBL" id="GAP29103.1"/>
    </source>
</evidence>
<dbReference type="RefSeq" id="WP_033087947.1">
    <property type="nucleotide sequence ID" value="NZ_AP028458.1"/>
</dbReference>
<reference evidence="3" key="1">
    <citation type="submission" date="2015-07" db="EMBL/GenBank/DDBJ databases">
        <title>Nocardia seriolae U-1 whole genome shotgun sequence.</title>
        <authorList>
            <person name="Imajoh M."/>
            <person name="Fukumoto Y."/>
            <person name="Sukeda M."/>
            <person name="Yamane J."/>
            <person name="Yamasaki K."/>
            <person name="Shimizu M."/>
            <person name="Ohnishi K."/>
            <person name="Oshima S."/>
        </authorList>
    </citation>
    <scope>NUCLEOTIDE SEQUENCE [LARGE SCALE GENOMIC DNA]</scope>
    <source>
        <strain evidence="3">U-1</strain>
    </source>
</reference>
<protein>
    <recommendedName>
        <fullName evidence="5">DUF3443 family protein</fullName>
    </recommendedName>
</protein>
<dbReference type="InterPro" id="IPR021109">
    <property type="entry name" value="Peptidase_aspartic_dom_sf"/>
</dbReference>
<sequence length="315" mass="32642">MTAGGSSAEPVDIAAATQSIRLDVGTVGGTPRLTLPVTIGSRTLTVMVDTGSTGLRVMADKLDPADVTLVDPAEDYGYGSGTRLIGDIVSATVSIGRWKTATPIEFEQVTKTVCSKQKPNCPAANGGKPTMFGGTYDGIIGLGTNTDSGIGNPLWNLPRGIGRRFAVHYDPAGTSRLLLDVPEKGFSRALMPAPESPPDAGQQPSRPSTVEGCFEMTGLPNGKFCGPTLFDTGAPGIRIQLPPGNTAYAGPVATGTDITLTAGQPTWSTDLRTGPDLHARIDSGPGARSLAGLVVFAENDIRFDLDCGTVGFRSH</sequence>
<evidence type="ECO:0000313" key="1">
    <source>
        <dbReference type="EMBL" id="APA99917.1"/>
    </source>
</evidence>